<name>A0A8S3V4X6_MYTED</name>
<protein>
    <recommendedName>
        <fullName evidence="5">RING-type domain-containing protein</fullName>
    </recommendedName>
</protein>
<comment type="caution">
    <text evidence="6">The sequence shown here is derived from an EMBL/GenBank/DDBJ whole genome shotgun (WGS) entry which is preliminary data.</text>
</comment>
<sequence length="214" mass="24153">MATSPQDFKYPIDHLERCGLCLKTFREPRMLPCFDSFCKDCIAVYMDAKRTGQTFPCPLCTESIDIPEKGANGFDTNIHVAATRAVSAVFQRPDCDICETKDPAVNRCVECAQNMCQGCSKNHLKIKSTRSHHLANMTDPEGRVYLTSKAFCTKTPIRRNNIFLHSVPAIYMLEMSSDSARKSSNGRFSRQCYENEASFDKRSERGRTHSDSTP</sequence>
<gene>
    <name evidence="6" type="ORF">MEDL_61635</name>
</gene>
<keyword evidence="1" id="KW-0479">Metal-binding</keyword>
<dbReference type="SUPFAM" id="SSF57850">
    <property type="entry name" value="RING/U-box"/>
    <property type="match status" value="1"/>
</dbReference>
<evidence type="ECO:0000313" key="7">
    <source>
        <dbReference type="Proteomes" id="UP000683360"/>
    </source>
</evidence>
<feature type="domain" description="RING-type" evidence="5">
    <location>
        <begin position="18"/>
        <end position="61"/>
    </location>
</feature>
<keyword evidence="2 4" id="KW-0863">Zinc-finger</keyword>
<dbReference type="InterPro" id="IPR047153">
    <property type="entry name" value="TRIM45/56/19-like"/>
</dbReference>
<evidence type="ECO:0000256" key="4">
    <source>
        <dbReference type="PROSITE-ProRule" id="PRU00175"/>
    </source>
</evidence>
<dbReference type="InterPro" id="IPR013083">
    <property type="entry name" value="Znf_RING/FYVE/PHD"/>
</dbReference>
<dbReference type="GO" id="GO:0061630">
    <property type="term" value="F:ubiquitin protein ligase activity"/>
    <property type="evidence" value="ECO:0007669"/>
    <property type="project" value="TreeGrafter"/>
</dbReference>
<dbReference type="Proteomes" id="UP000683360">
    <property type="component" value="Unassembled WGS sequence"/>
</dbReference>
<evidence type="ECO:0000256" key="2">
    <source>
        <dbReference type="ARBA" id="ARBA00022771"/>
    </source>
</evidence>
<dbReference type="EMBL" id="CAJPWZ010003016">
    <property type="protein sequence ID" value="CAG2249889.1"/>
    <property type="molecule type" value="Genomic_DNA"/>
</dbReference>
<dbReference type="InterPro" id="IPR001841">
    <property type="entry name" value="Znf_RING"/>
</dbReference>
<accession>A0A8S3V4X6</accession>
<dbReference type="CDD" id="cd19757">
    <property type="entry name" value="Bbox1"/>
    <property type="match status" value="1"/>
</dbReference>
<dbReference type="Pfam" id="PF00097">
    <property type="entry name" value="zf-C3HC4"/>
    <property type="match status" value="1"/>
</dbReference>
<dbReference type="OrthoDB" id="6112405at2759"/>
<dbReference type="GO" id="GO:0006513">
    <property type="term" value="P:protein monoubiquitination"/>
    <property type="evidence" value="ECO:0007669"/>
    <property type="project" value="TreeGrafter"/>
</dbReference>
<dbReference type="PANTHER" id="PTHR25462">
    <property type="entry name" value="BONUS, ISOFORM C-RELATED"/>
    <property type="match status" value="1"/>
</dbReference>
<keyword evidence="3" id="KW-0862">Zinc</keyword>
<evidence type="ECO:0000313" key="6">
    <source>
        <dbReference type="EMBL" id="CAG2249889.1"/>
    </source>
</evidence>
<dbReference type="InterPro" id="IPR018957">
    <property type="entry name" value="Znf_C3HC4_RING-type"/>
</dbReference>
<dbReference type="Gene3D" id="3.30.40.10">
    <property type="entry name" value="Zinc/RING finger domain, C3HC4 (zinc finger)"/>
    <property type="match status" value="1"/>
</dbReference>
<dbReference type="Gene3D" id="3.30.160.60">
    <property type="entry name" value="Classic Zinc Finger"/>
    <property type="match status" value="1"/>
</dbReference>
<dbReference type="PROSITE" id="PS50089">
    <property type="entry name" value="ZF_RING_2"/>
    <property type="match status" value="1"/>
</dbReference>
<dbReference type="PANTHER" id="PTHR25462:SF229">
    <property type="entry name" value="TRANSCRIPTION INTERMEDIARY FACTOR 1-BETA"/>
    <property type="match status" value="1"/>
</dbReference>
<dbReference type="AlphaFoldDB" id="A0A8S3V4X6"/>
<reference evidence="6" key="1">
    <citation type="submission" date="2021-03" db="EMBL/GenBank/DDBJ databases">
        <authorList>
            <person name="Bekaert M."/>
        </authorList>
    </citation>
    <scope>NUCLEOTIDE SEQUENCE</scope>
</reference>
<evidence type="ECO:0000259" key="5">
    <source>
        <dbReference type="PROSITE" id="PS50089"/>
    </source>
</evidence>
<evidence type="ECO:0000256" key="1">
    <source>
        <dbReference type="ARBA" id="ARBA00022723"/>
    </source>
</evidence>
<keyword evidence="7" id="KW-1185">Reference proteome</keyword>
<proteinExistence type="predicted"/>
<dbReference type="GO" id="GO:0008270">
    <property type="term" value="F:zinc ion binding"/>
    <property type="evidence" value="ECO:0007669"/>
    <property type="project" value="UniProtKB-KW"/>
</dbReference>
<dbReference type="SMART" id="SM00184">
    <property type="entry name" value="RING"/>
    <property type="match status" value="1"/>
</dbReference>
<organism evidence="6 7">
    <name type="scientific">Mytilus edulis</name>
    <name type="common">Blue mussel</name>
    <dbReference type="NCBI Taxonomy" id="6550"/>
    <lineage>
        <taxon>Eukaryota</taxon>
        <taxon>Metazoa</taxon>
        <taxon>Spiralia</taxon>
        <taxon>Lophotrochozoa</taxon>
        <taxon>Mollusca</taxon>
        <taxon>Bivalvia</taxon>
        <taxon>Autobranchia</taxon>
        <taxon>Pteriomorphia</taxon>
        <taxon>Mytilida</taxon>
        <taxon>Mytiloidea</taxon>
        <taxon>Mytilidae</taxon>
        <taxon>Mytilinae</taxon>
        <taxon>Mytilus</taxon>
    </lineage>
</organism>
<evidence type="ECO:0000256" key="3">
    <source>
        <dbReference type="ARBA" id="ARBA00022833"/>
    </source>
</evidence>